<keyword evidence="3 8" id="KW-0328">Glycosyltransferase</keyword>
<evidence type="ECO:0000256" key="2">
    <source>
        <dbReference type="ARBA" id="ARBA00022475"/>
    </source>
</evidence>
<sequence>MLITDTDAQTHQLTTFQPLSSSYLQRSRIVAIPACNEAEHIVPCLMALARQEDFLPHKVIVWVNNTQDDTRQQIHTLQDALPFAVESVSVSYSPDQAHAGRARHDAMAHAARHAPPDALLFTTDADGEVAPDWMKQTLEAFIRYNVAAVFGRALLLPSEFQKIPLHLHQDDEKEQAYAALLEHIKALLVPTPYDPWPRHSERSGASIAVTREAWQQVGGIPPEPLSEDRAFYTALKQAALPVRHAPDVKVYVSARLVGRARGGMADTIARRIMQQDDYLDDALEPVSICMLRTRRLLKENKKYLDIKNILSNFPNKPVRVKRADLHLHLRRAQRVIDFLLHKQAYSFFTVPHTAGDPAGRSRPAQYGRSPNDIDDKPE</sequence>
<dbReference type="Proteomes" id="UP000056109">
    <property type="component" value="Chromosome I"/>
</dbReference>
<dbReference type="PANTHER" id="PTHR43646:SF2">
    <property type="entry name" value="GLYCOSYLTRANSFERASE 2-LIKE DOMAIN-CONTAINING PROTEIN"/>
    <property type="match status" value="1"/>
</dbReference>
<dbReference type="AlphaFoldDB" id="A0A0U5F004"/>
<gene>
    <name evidence="8" type="ORF">ASN_2827</name>
</gene>
<dbReference type="GO" id="GO:0016757">
    <property type="term" value="F:glycosyltransferase activity"/>
    <property type="evidence" value="ECO:0007669"/>
    <property type="project" value="UniProtKB-KW"/>
</dbReference>
<evidence type="ECO:0000256" key="4">
    <source>
        <dbReference type="ARBA" id="ARBA00022679"/>
    </source>
</evidence>
<dbReference type="GO" id="GO:0005886">
    <property type="term" value="C:plasma membrane"/>
    <property type="evidence" value="ECO:0007669"/>
    <property type="project" value="UniProtKB-SubCell"/>
</dbReference>
<dbReference type="SUPFAM" id="SSF53448">
    <property type="entry name" value="Nucleotide-diphospho-sugar transferases"/>
    <property type="match status" value="1"/>
</dbReference>
<comment type="subcellular location">
    <subcellularLocation>
        <location evidence="1">Cell membrane</location>
    </subcellularLocation>
</comment>
<proteinExistence type="predicted"/>
<reference evidence="9" key="1">
    <citation type="submission" date="2014-09" db="EMBL/GenBank/DDBJ databases">
        <authorList>
            <person name="Illeghems K.G."/>
        </authorList>
    </citation>
    <scope>NUCLEOTIDE SEQUENCE [LARGE SCALE GENOMIC DNA]</scope>
    <source>
        <strain evidence="9">108B</strain>
    </source>
</reference>
<feature type="region of interest" description="Disordered" evidence="6">
    <location>
        <begin position="356"/>
        <end position="378"/>
    </location>
</feature>
<evidence type="ECO:0000256" key="5">
    <source>
        <dbReference type="ARBA" id="ARBA00023136"/>
    </source>
</evidence>
<evidence type="ECO:0000256" key="3">
    <source>
        <dbReference type="ARBA" id="ARBA00022676"/>
    </source>
</evidence>
<dbReference type="PANTHER" id="PTHR43646">
    <property type="entry name" value="GLYCOSYLTRANSFERASE"/>
    <property type="match status" value="1"/>
</dbReference>
<dbReference type="EMBL" id="LN606600">
    <property type="protein sequence ID" value="CEF42087.1"/>
    <property type="molecule type" value="Genomic_DNA"/>
</dbReference>
<dbReference type="PATRIC" id="fig|446692.3.peg.2970"/>
<dbReference type="GeneID" id="34783794"/>
<evidence type="ECO:0000313" key="8">
    <source>
        <dbReference type="EMBL" id="CEF42087.1"/>
    </source>
</evidence>
<feature type="domain" description="Glycosyltransferase 2-like" evidence="7">
    <location>
        <begin position="30"/>
        <end position="166"/>
    </location>
</feature>
<evidence type="ECO:0000313" key="9">
    <source>
        <dbReference type="Proteomes" id="UP000056109"/>
    </source>
</evidence>
<accession>A0A0U5F004</accession>
<dbReference type="EC" id="2.4.1.-" evidence="8"/>
<name>A0A0U5F004_9PROT</name>
<keyword evidence="4 8" id="KW-0808">Transferase</keyword>
<dbReference type="InterPro" id="IPR001173">
    <property type="entry name" value="Glyco_trans_2-like"/>
</dbReference>
<evidence type="ECO:0000256" key="6">
    <source>
        <dbReference type="SAM" id="MobiDB-lite"/>
    </source>
</evidence>
<keyword evidence="2" id="KW-1003">Cell membrane</keyword>
<dbReference type="Pfam" id="PF00535">
    <property type="entry name" value="Glycos_transf_2"/>
    <property type="match status" value="1"/>
</dbReference>
<keyword evidence="9" id="KW-1185">Reference proteome</keyword>
<dbReference type="RefSeq" id="WP_058988424.1">
    <property type="nucleotide sequence ID" value="NZ_LN606600.1"/>
</dbReference>
<organism evidence="8 9">
    <name type="scientific">Acetobacter senegalensis</name>
    <dbReference type="NCBI Taxonomy" id="446692"/>
    <lineage>
        <taxon>Bacteria</taxon>
        <taxon>Pseudomonadati</taxon>
        <taxon>Pseudomonadota</taxon>
        <taxon>Alphaproteobacteria</taxon>
        <taxon>Acetobacterales</taxon>
        <taxon>Acetobacteraceae</taxon>
        <taxon>Acetobacter</taxon>
    </lineage>
</organism>
<evidence type="ECO:0000259" key="7">
    <source>
        <dbReference type="Pfam" id="PF00535"/>
    </source>
</evidence>
<protein>
    <submittedName>
        <fullName evidence="8">Glycosyl transferase family 2</fullName>
        <ecNumber evidence="8">2.4.1.-</ecNumber>
    </submittedName>
</protein>
<dbReference type="Gene3D" id="3.90.550.10">
    <property type="entry name" value="Spore Coat Polysaccharide Biosynthesis Protein SpsA, Chain A"/>
    <property type="match status" value="1"/>
</dbReference>
<keyword evidence="5" id="KW-0472">Membrane</keyword>
<dbReference type="InterPro" id="IPR029044">
    <property type="entry name" value="Nucleotide-diphossugar_trans"/>
</dbReference>
<evidence type="ECO:0000256" key="1">
    <source>
        <dbReference type="ARBA" id="ARBA00004236"/>
    </source>
</evidence>
<dbReference type="KEGG" id="asz:ASN_2827"/>